<evidence type="ECO:0000313" key="4">
    <source>
        <dbReference type="EMBL" id="KPU45994.1"/>
    </source>
</evidence>
<dbReference type="EMBL" id="LKET01000016">
    <property type="protein sequence ID" value="KPU45994.1"/>
    <property type="molecule type" value="Genomic_DNA"/>
</dbReference>
<dbReference type="Gene3D" id="1.10.357.10">
    <property type="entry name" value="Tetracycline Repressor, domain 2"/>
    <property type="match status" value="1"/>
</dbReference>
<evidence type="ECO:0000259" key="3">
    <source>
        <dbReference type="PROSITE" id="PS50977"/>
    </source>
</evidence>
<dbReference type="OrthoDB" id="9780939at2"/>
<dbReference type="InterPro" id="IPR036271">
    <property type="entry name" value="Tet_transcr_reg_TetR-rel_C_sf"/>
</dbReference>
<reference evidence="4 5" key="1">
    <citation type="submission" date="2015-09" db="EMBL/GenBank/DDBJ databases">
        <title>Genome sequence of Oxobacter pfennigii DSM 3222.</title>
        <authorList>
            <person name="Poehlein A."/>
            <person name="Bengelsdorf F.R."/>
            <person name="Schiel-Bengelsdorf B."/>
            <person name="Duerre P."/>
            <person name="Daniel R."/>
        </authorList>
    </citation>
    <scope>NUCLEOTIDE SEQUENCE [LARGE SCALE GENOMIC DNA]</scope>
    <source>
        <strain evidence="4 5">DSM 3222</strain>
    </source>
</reference>
<dbReference type="PANTHER" id="PTHR30328:SF54">
    <property type="entry name" value="HTH-TYPE TRANSCRIPTIONAL REPRESSOR SCO4008"/>
    <property type="match status" value="1"/>
</dbReference>
<evidence type="ECO:0000256" key="2">
    <source>
        <dbReference type="PROSITE-ProRule" id="PRU00335"/>
    </source>
</evidence>
<dbReference type="SUPFAM" id="SSF48498">
    <property type="entry name" value="Tetracyclin repressor-like, C-terminal domain"/>
    <property type="match status" value="1"/>
</dbReference>
<accession>A0A0P9AKY6</accession>
<gene>
    <name evidence="4" type="primary">rutR</name>
    <name evidence="4" type="ORF">OXPF_04740</name>
</gene>
<dbReference type="Proteomes" id="UP000050326">
    <property type="component" value="Unassembled WGS sequence"/>
</dbReference>
<dbReference type="STRING" id="36849.OXPF_04740"/>
<dbReference type="RefSeq" id="WP_054873605.1">
    <property type="nucleotide sequence ID" value="NZ_LKET01000016.1"/>
</dbReference>
<dbReference type="Pfam" id="PF00440">
    <property type="entry name" value="TetR_N"/>
    <property type="match status" value="1"/>
</dbReference>
<organism evidence="4 5">
    <name type="scientific">Oxobacter pfennigii</name>
    <dbReference type="NCBI Taxonomy" id="36849"/>
    <lineage>
        <taxon>Bacteria</taxon>
        <taxon>Bacillati</taxon>
        <taxon>Bacillota</taxon>
        <taxon>Clostridia</taxon>
        <taxon>Eubacteriales</taxon>
        <taxon>Clostridiaceae</taxon>
        <taxon>Oxobacter</taxon>
    </lineage>
</organism>
<dbReference type="GO" id="GO:0006355">
    <property type="term" value="P:regulation of DNA-templated transcription"/>
    <property type="evidence" value="ECO:0007669"/>
    <property type="project" value="UniProtKB-ARBA"/>
</dbReference>
<dbReference type="Gene3D" id="1.10.10.60">
    <property type="entry name" value="Homeodomain-like"/>
    <property type="match status" value="1"/>
</dbReference>
<dbReference type="PANTHER" id="PTHR30328">
    <property type="entry name" value="TRANSCRIPTIONAL REPRESSOR"/>
    <property type="match status" value="1"/>
</dbReference>
<dbReference type="InterPro" id="IPR001647">
    <property type="entry name" value="HTH_TetR"/>
</dbReference>
<feature type="DNA-binding region" description="H-T-H motif" evidence="2">
    <location>
        <begin position="28"/>
        <end position="47"/>
    </location>
</feature>
<dbReference type="InterPro" id="IPR009057">
    <property type="entry name" value="Homeodomain-like_sf"/>
</dbReference>
<dbReference type="AlphaFoldDB" id="A0A0P9AKY6"/>
<proteinExistence type="predicted"/>
<protein>
    <submittedName>
        <fullName evidence="4">HTH-type transcriptional regulator RutR</fullName>
    </submittedName>
</protein>
<dbReference type="GO" id="GO:0003677">
    <property type="term" value="F:DNA binding"/>
    <property type="evidence" value="ECO:0007669"/>
    <property type="project" value="UniProtKB-UniRule"/>
</dbReference>
<dbReference type="PRINTS" id="PR00455">
    <property type="entry name" value="HTHTETR"/>
</dbReference>
<keyword evidence="1 2" id="KW-0238">DNA-binding</keyword>
<dbReference type="InterPro" id="IPR050109">
    <property type="entry name" value="HTH-type_TetR-like_transc_reg"/>
</dbReference>
<dbReference type="PROSITE" id="PS50977">
    <property type="entry name" value="HTH_TETR_2"/>
    <property type="match status" value="1"/>
</dbReference>
<name>A0A0P9AKY6_9CLOT</name>
<evidence type="ECO:0000256" key="1">
    <source>
        <dbReference type="ARBA" id="ARBA00023125"/>
    </source>
</evidence>
<dbReference type="SUPFAM" id="SSF46689">
    <property type="entry name" value="Homeodomain-like"/>
    <property type="match status" value="1"/>
</dbReference>
<evidence type="ECO:0000313" key="5">
    <source>
        <dbReference type="Proteomes" id="UP000050326"/>
    </source>
</evidence>
<keyword evidence="5" id="KW-1185">Reference proteome</keyword>
<dbReference type="PROSITE" id="PS01081">
    <property type="entry name" value="HTH_TETR_1"/>
    <property type="match status" value="1"/>
</dbReference>
<dbReference type="InterPro" id="IPR023772">
    <property type="entry name" value="DNA-bd_HTH_TetR-type_CS"/>
</dbReference>
<sequence>MPLQLYDKEKILDACFDVFSRHGYVNTSTTMLAEAAGISKALIFHHFKSKKELYLSVLDRCIEKGRIEMGFDTLLEHQDFFEAKEKFSVIKFHYYKKNSGLMRIMQEAFYATPDELKMEIQDKYGVLLANNEKEWKRLFKKVPLRKGVDREQAFRLVMLTLDYFDDKFLLELDNNHDLEEAYLRNFLEERKNFLSMIRFGIEKQKEELS</sequence>
<dbReference type="PATRIC" id="fig|36849.3.peg.504"/>
<comment type="caution">
    <text evidence="4">The sequence shown here is derived from an EMBL/GenBank/DDBJ whole genome shotgun (WGS) entry which is preliminary data.</text>
</comment>
<feature type="domain" description="HTH tetR-type" evidence="3">
    <location>
        <begin position="5"/>
        <end position="65"/>
    </location>
</feature>